<gene>
    <name evidence="2" type="ORF">DEO23_12125</name>
</gene>
<dbReference type="Proteomes" id="UP000245590">
    <property type="component" value="Unassembled WGS sequence"/>
</dbReference>
<keyword evidence="3" id="KW-1185">Reference proteome</keyword>
<evidence type="ECO:0008006" key="4">
    <source>
        <dbReference type="Google" id="ProtNLM"/>
    </source>
</evidence>
<keyword evidence="1" id="KW-0472">Membrane</keyword>
<name>A0A2U2RHU0_9MICO</name>
<dbReference type="AlphaFoldDB" id="A0A2U2RHU0"/>
<organism evidence="2 3">
    <name type="scientific">Brachybacterium endophyticum</name>
    <dbReference type="NCBI Taxonomy" id="2182385"/>
    <lineage>
        <taxon>Bacteria</taxon>
        <taxon>Bacillati</taxon>
        <taxon>Actinomycetota</taxon>
        <taxon>Actinomycetes</taxon>
        <taxon>Micrococcales</taxon>
        <taxon>Dermabacteraceae</taxon>
        <taxon>Brachybacterium</taxon>
    </lineage>
</organism>
<reference evidence="2 3" key="1">
    <citation type="submission" date="2018-05" db="EMBL/GenBank/DDBJ databases">
        <title>Brachybacterium sp. M1HQ-2T, whole genome shotgun sequence.</title>
        <authorList>
            <person name="Tuo L."/>
        </authorList>
    </citation>
    <scope>NUCLEOTIDE SEQUENCE [LARGE SCALE GENOMIC DNA]</scope>
    <source>
        <strain evidence="2 3">M1HQ-2</strain>
    </source>
</reference>
<evidence type="ECO:0000256" key="1">
    <source>
        <dbReference type="SAM" id="Phobius"/>
    </source>
</evidence>
<feature type="transmembrane region" description="Helical" evidence="1">
    <location>
        <begin position="30"/>
        <end position="46"/>
    </location>
</feature>
<sequence>MLDAVFVVIGTALVLWGAIAAELTTAARVALPLLALAALGVTWWWLRWRKGRSGGHFLLGLRTVEDDSLMPAAPRWRGRGRLTLDVRRGVDPLRLAARPVTVPPPPRRRGQGLSSASTIISDDGVRHSVTGRTLIGRDGPSLGELGSSYVALADFGHTLDPVHAAVAPITEGVELTPISDVHPTLIDKGWEQEPVTLGTSVTVQFGSGFLLGDRRFSVARHEGGETG</sequence>
<keyword evidence="1" id="KW-0812">Transmembrane</keyword>
<accession>A0A2U2RHU0</accession>
<keyword evidence="1" id="KW-1133">Transmembrane helix</keyword>
<protein>
    <recommendedName>
        <fullName evidence="4">FHA domain-containing protein</fullName>
    </recommendedName>
</protein>
<evidence type="ECO:0000313" key="2">
    <source>
        <dbReference type="EMBL" id="PWH05335.1"/>
    </source>
</evidence>
<evidence type="ECO:0000313" key="3">
    <source>
        <dbReference type="Proteomes" id="UP000245590"/>
    </source>
</evidence>
<dbReference type="EMBL" id="QFKX01000005">
    <property type="protein sequence ID" value="PWH05335.1"/>
    <property type="molecule type" value="Genomic_DNA"/>
</dbReference>
<comment type="caution">
    <text evidence="2">The sequence shown here is derived from an EMBL/GenBank/DDBJ whole genome shotgun (WGS) entry which is preliminary data.</text>
</comment>
<proteinExistence type="predicted"/>